<feature type="compositionally biased region" description="Basic and acidic residues" evidence="1">
    <location>
        <begin position="407"/>
        <end position="429"/>
    </location>
</feature>
<dbReference type="InterPro" id="IPR028098">
    <property type="entry name" value="Glyco_trans_4-like_N"/>
</dbReference>
<dbReference type="AlphaFoldDB" id="A0A974NN86"/>
<evidence type="ECO:0000256" key="1">
    <source>
        <dbReference type="SAM" id="MobiDB-lite"/>
    </source>
</evidence>
<feature type="domain" description="Glycosyltransferase subfamily 4-like N-terminal" evidence="3">
    <location>
        <begin position="21"/>
        <end position="169"/>
    </location>
</feature>
<name>A0A974NN86_PERPY</name>
<dbReference type="Proteomes" id="UP000595254">
    <property type="component" value="Chromosome"/>
</dbReference>
<feature type="region of interest" description="Disordered" evidence="1">
    <location>
        <begin position="382"/>
        <end position="447"/>
    </location>
</feature>
<dbReference type="Gene3D" id="3.40.50.2000">
    <property type="entry name" value="Glycogen Phosphorylase B"/>
    <property type="match status" value="2"/>
</dbReference>
<dbReference type="GO" id="GO:0016757">
    <property type="term" value="F:glycosyltransferase activity"/>
    <property type="evidence" value="ECO:0007669"/>
    <property type="project" value="InterPro"/>
</dbReference>
<dbReference type="KEGG" id="ppsr:I6J18_03555"/>
<feature type="domain" description="Glycosyl transferase family 1" evidence="2">
    <location>
        <begin position="182"/>
        <end position="357"/>
    </location>
</feature>
<dbReference type="PANTHER" id="PTHR12526">
    <property type="entry name" value="GLYCOSYLTRANSFERASE"/>
    <property type="match status" value="1"/>
</dbReference>
<sequence>MKVLMICTEKLPVPAVLGGAVQTYITGILPHLSKNHKITVLGISDPSLPDQEILDNVRYIRVPGKILETYQLGVVNFIETESFDLIHIFNRPRLVLPVRKAAPHSKITLSMHNDMFTLKKIKPEEAGAVLEELSHIVTVSNYVGKVIKTLYPQAASKIQTVYSGVDTDRFLPGDHPKMKTIRDELRREHGLENKTVILFAGRLSKNKGVDRLIKALPDLAKKFDDLALVIVGSNWFSQDKVTDYIVYIRSLAEKLTIPVVNTGFVSSSEIQNWFAASDVFVCTSVWEEPLARVHYEAMSAGLPIVTTERGGNPEVIQVNVNGVIVKNPENPDNFTEQISSLLTNKSLMKSMGERGRELAILHYKWERVASEIFEVWETVEQSLPKTSREESSQETTNEYLSVPSNKTADHTTELLKDEPSLSKTSREESSQETADEQLSLPSNKAANDSTILLKEEISEMSKQKNKNKELSREELPAATTLVEPAVNQKENAGLTRDRSQETLNKKSTKYPMRWQLAKKGTTKKVTGKSKSKEVAVNAKENESVKTESNFVQKLREVLQNEPAIQNVKDGGYKNRINKRPAKYPIRWQLANRKNG</sequence>
<feature type="compositionally biased region" description="Polar residues" evidence="1">
    <location>
        <begin position="393"/>
        <end position="406"/>
    </location>
</feature>
<dbReference type="Pfam" id="PF00534">
    <property type="entry name" value="Glycos_transf_1"/>
    <property type="match status" value="1"/>
</dbReference>
<protein>
    <submittedName>
        <fullName evidence="4">Glycosyltransferase</fullName>
    </submittedName>
</protein>
<evidence type="ECO:0000259" key="3">
    <source>
        <dbReference type="Pfam" id="PF13439"/>
    </source>
</evidence>
<keyword evidence="5" id="KW-1185">Reference proteome</keyword>
<proteinExistence type="predicted"/>
<dbReference type="InterPro" id="IPR001296">
    <property type="entry name" value="Glyco_trans_1"/>
</dbReference>
<dbReference type="EMBL" id="CP068053">
    <property type="protein sequence ID" value="QQT00994.1"/>
    <property type="molecule type" value="Genomic_DNA"/>
</dbReference>
<dbReference type="RefSeq" id="WP_201647882.1">
    <property type="nucleotide sequence ID" value="NZ_CP068053.1"/>
</dbReference>
<dbReference type="Pfam" id="PF13439">
    <property type="entry name" value="Glyco_transf_4"/>
    <property type="match status" value="1"/>
</dbReference>
<reference evidence="4 5" key="1">
    <citation type="submission" date="2021-01" db="EMBL/GenBank/DDBJ databases">
        <title>FDA dAtabase for Regulatory Grade micrObial Sequences (FDA-ARGOS): Supporting development and validation of Infectious Disease Dx tests.</title>
        <authorList>
            <person name="Nelson B."/>
            <person name="Plummer A."/>
            <person name="Tallon L."/>
            <person name="Sadzewicz L."/>
            <person name="Zhao X."/>
            <person name="Boylan J."/>
            <person name="Ott S."/>
            <person name="Bowen H."/>
            <person name="Vavikolanu K."/>
            <person name="Mehta A."/>
            <person name="Aluvathingal J."/>
            <person name="Nadendla S."/>
            <person name="Myers T."/>
            <person name="Yan Y."/>
            <person name="Sichtig H."/>
        </authorList>
    </citation>
    <scope>NUCLEOTIDE SEQUENCE [LARGE SCALE GENOMIC DNA]</scope>
    <source>
        <strain evidence="4 5">FDAARGOS_1161</strain>
    </source>
</reference>
<gene>
    <name evidence="4" type="ORF">I6J18_03555</name>
</gene>
<dbReference type="SUPFAM" id="SSF53756">
    <property type="entry name" value="UDP-Glycosyltransferase/glycogen phosphorylase"/>
    <property type="match status" value="1"/>
</dbReference>
<organism evidence="4 5">
    <name type="scientific">Peribacillus psychrosaccharolyticus</name>
    <name type="common">Bacillus psychrosaccharolyticus</name>
    <dbReference type="NCBI Taxonomy" id="1407"/>
    <lineage>
        <taxon>Bacteria</taxon>
        <taxon>Bacillati</taxon>
        <taxon>Bacillota</taxon>
        <taxon>Bacilli</taxon>
        <taxon>Bacillales</taxon>
        <taxon>Bacillaceae</taxon>
        <taxon>Peribacillus</taxon>
    </lineage>
</organism>
<evidence type="ECO:0000313" key="5">
    <source>
        <dbReference type="Proteomes" id="UP000595254"/>
    </source>
</evidence>
<evidence type="ECO:0000313" key="4">
    <source>
        <dbReference type="EMBL" id="QQT00994.1"/>
    </source>
</evidence>
<dbReference type="CDD" id="cd03801">
    <property type="entry name" value="GT4_PimA-like"/>
    <property type="match status" value="1"/>
</dbReference>
<evidence type="ECO:0000259" key="2">
    <source>
        <dbReference type="Pfam" id="PF00534"/>
    </source>
</evidence>
<dbReference type="PANTHER" id="PTHR12526:SF638">
    <property type="entry name" value="SPORE COAT PROTEIN SA"/>
    <property type="match status" value="1"/>
</dbReference>
<accession>A0A974NN86</accession>